<evidence type="ECO:0000313" key="12">
    <source>
        <dbReference type="Proteomes" id="UP000271868"/>
    </source>
</evidence>
<comment type="caution">
    <text evidence="11">The sequence shown here is derived from an EMBL/GenBank/DDBJ whole genome shotgun (WGS) entry which is preliminary data.</text>
</comment>
<comment type="cofactor">
    <cofactor evidence="2 10">
        <name>a divalent metal cation</name>
        <dbReference type="ChEBI" id="CHEBI:60240"/>
    </cofactor>
</comment>
<dbReference type="InterPro" id="IPR036704">
    <property type="entry name" value="RraA/RraA-like_sf"/>
</dbReference>
<comment type="cofactor">
    <cofactor evidence="9">
        <name>Mg(2+)</name>
        <dbReference type="ChEBI" id="CHEBI:18420"/>
    </cofactor>
</comment>
<gene>
    <name evidence="11" type="ORF">EDC60_2764</name>
</gene>
<evidence type="ECO:0000256" key="1">
    <source>
        <dbReference type="ARBA" id="ARBA00001342"/>
    </source>
</evidence>
<name>A0AAX1WSP9_9BURK</name>
<dbReference type="PANTHER" id="PTHR33254:SF4">
    <property type="entry name" value="4-HYDROXY-4-METHYL-2-OXOGLUTARATE ALDOLASE 3-RELATED"/>
    <property type="match status" value="1"/>
</dbReference>
<keyword evidence="6 10" id="KW-0456">Lyase</keyword>
<evidence type="ECO:0000256" key="5">
    <source>
        <dbReference type="ARBA" id="ARBA00022723"/>
    </source>
</evidence>
<organism evidence="11 12">
    <name type="scientific">Diaphorobacter nitroreducens</name>
    <dbReference type="NCBI Taxonomy" id="164759"/>
    <lineage>
        <taxon>Bacteria</taxon>
        <taxon>Pseudomonadati</taxon>
        <taxon>Pseudomonadota</taxon>
        <taxon>Betaproteobacteria</taxon>
        <taxon>Burkholderiales</taxon>
        <taxon>Comamonadaceae</taxon>
        <taxon>Diaphorobacter</taxon>
    </lineage>
</organism>
<dbReference type="EMBL" id="RJVL01000006">
    <property type="protein sequence ID" value="ROR41479.1"/>
    <property type="molecule type" value="Genomic_DNA"/>
</dbReference>
<evidence type="ECO:0000313" key="11">
    <source>
        <dbReference type="EMBL" id="ROR41479.1"/>
    </source>
</evidence>
<dbReference type="EC" id="4.1.3.17" evidence="10"/>
<dbReference type="InterPro" id="IPR005493">
    <property type="entry name" value="RraA/RraA-like"/>
</dbReference>
<proteinExistence type="inferred from homology"/>
<feature type="binding site" evidence="9">
    <location>
        <begin position="106"/>
        <end position="109"/>
    </location>
    <ligand>
        <name>substrate</name>
    </ligand>
</feature>
<feature type="binding site" evidence="9">
    <location>
        <position position="128"/>
    </location>
    <ligand>
        <name>substrate</name>
    </ligand>
</feature>
<evidence type="ECO:0000256" key="7">
    <source>
        <dbReference type="ARBA" id="ARBA00025046"/>
    </source>
</evidence>
<keyword evidence="12" id="KW-1185">Reference proteome</keyword>
<dbReference type="InterPro" id="IPR010203">
    <property type="entry name" value="RraA"/>
</dbReference>
<comment type="catalytic activity">
    <reaction evidence="1 10">
        <text>4-hydroxy-4-methyl-2-oxoglutarate = 2 pyruvate</text>
        <dbReference type="Rhea" id="RHEA:22748"/>
        <dbReference type="ChEBI" id="CHEBI:15361"/>
        <dbReference type="ChEBI" id="CHEBI:58276"/>
        <dbReference type="EC" id="4.1.3.17"/>
    </reaction>
</comment>
<dbReference type="GO" id="GO:0008428">
    <property type="term" value="F:ribonuclease inhibitor activity"/>
    <property type="evidence" value="ECO:0007669"/>
    <property type="project" value="InterPro"/>
</dbReference>
<feature type="binding site" evidence="9">
    <location>
        <position position="129"/>
    </location>
    <ligand>
        <name>Mg(2+)</name>
        <dbReference type="ChEBI" id="CHEBI:18420"/>
    </ligand>
</feature>
<dbReference type="NCBIfam" id="TIGR01935">
    <property type="entry name" value="NOT-MenG"/>
    <property type="match status" value="1"/>
</dbReference>
<dbReference type="SUPFAM" id="SSF89562">
    <property type="entry name" value="RraA-like"/>
    <property type="match status" value="1"/>
</dbReference>
<comment type="similarity">
    <text evidence="3 10">Belongs to the class II aldolase/RraA-like family.</text>
</comment>
<dbReference type="EC" id="4.1.1.112" evidence="10"/>
<evidence type="ECO:0000256" key="4">
    <source>
        <dbReference type="ARBA" id="ARBA00011233"/>
    </source>
</evidence>
<dbReference type="GO" id="GO:0008948">
    <property type="term" value="F:oxaloacetate decarboxylase activity"/>
    <property type="evidence" value="ECO:0007669"/>
    <property type="project" value="UniProtKB-EC"/>
</dbReference>
<accession>A0AAX1WSP9</accession>
<protein>
    <recommendedName>
        <fullName evidence="10">4-hydroxy-4-methyl-2-oxoglutarate aldolase</fullName>
        <shortName evidence="10">HMG aldolase</shortName>
        <ecNumber evidence="10">4.1.1.112</ecNumber>
        <ecNumber evidence="10">4.1.3.17</ecNumber>
    </recommendedName>
    <alternativeName>
        <fullName evidence="10">Oxaloacetate decarboxylase</fullName>
    </alternativeName>
</protein>
<evidence type="ECO:0000256" key="10">
    <source>
        <dbReference type="RuleBase" id="RU004338"/>
    </source>
</evidence>
<sequence length="189" mass="19915">MRHRSLLRRTIPLYAQKGFPSMPAHPTPAISTCDLCDAHKGDDSGAFRVLPPVFQSYGALPAFSGPVSTVKCFEDNTLVKAAVDSPGNGRVLVVDAGASLRRALVGGNLAASAARNGWAGIVVNGCVRDVAELNAERVGIRALALMPLPTEKRGEGLSDVAVQVQGVWVRPGDWLYADADGIVISDRAL</sequence>
<reference evidence="11 12" key="1">
    <citation type="submission" date="2018-11" db="EMBL/GenBank/DDBJ databases">
        <title>Genomic Encyclopedia of Type Strains, Phase IV (KMG-IV): sequencing the most valuable type-strain genomes for metagenomic binning, comparative biology and taxonomic classification.</title>
        <authorList>
            <person name="Goeker M."/>
        </authorList>
    </citation>
    <scope>NUCLEOTIDE SEQUENCE [LARGE SCALE GENOMIC DNA]</scope>
    <source>
        <strain evidence="11 12">DSM 15985</strain>
    </source>
</reference>
<dbReference type="CDD" id="cd16841">
    <property type="entry name" value="RraA_family"/>
    <property type="match status" value="1"/>
</dbReference>
<dbReference type="Gene3D" id="3.50.30.40">
    <property type="entry name" value="Ribonuclease E inhibitor RraA/RraA-like"/>
    <property type="match status" value="1"/>
</dbReference>
<evidence type="ECO:0000256" key="9">
    <source>
        <dbReference type="PIRSR" id="PIRSR605493-1"/>
    </source>
</evidence>
<keyword evidence="9" id="KW-0460">Magnesium</keyword>
<dbReference type="GO" id="GO:0051252">
    <property type="term" value="P:regulation of RNA metabolic process"/>
    <property type="evidence" value="ECO:0007669"/>
    <property type="project" value="InterPro"/>
</dbReference>
<dbReference type="Pfam" id="PF03737">
    <property type="entry name" value="RraA-like"/>
    <property type="match status" value="1"/>
</dbReference>
<comment type="catalytic activity">
    <reaction evidence="8 10">
        <text>oxaloacetate + H(+) = pyruvate + CO2</text>
        <dbReference type="Rhea" id="RHEA:15641"/>
        <dbReference type="ChEBI" id="CHEBI:15361"/>
        <dbReference type="ChEBI" id="CHEBI:15378"/>
        <dbReference type="ChEBI" id="CHEBI:16452"/>
        <dbReference type="ChEBI" id="CHEBI:16526"/>
        <dbReference type="EC" id="4.1.1.112"/>
    </reaction>
</comment>
<evidence type="ECO:0000256" key="6">
    <source>
        <dbReference type="ARBA" id="ARBA00023239"/>
    </source>
</evidence>
<comment type="subunit">
    <text evidence="4 10">Homotrimer.</text>
</comment>
<evidence type="ECO:0000256" key="3">
    <source>
        <dbReference type="ARBA" id="ARBA00008621"/>
    </source>
</evidence>
<evidence type="ECO:0000256" key="8">
    <source>
        <dbReference type="ARBA" id="ARBA00047973"/>
    </source>
</evidence>
<evidence type="ECO:0000256" key="2">
    <source>
        <dbReference type="ARBA" id="ARBA00001968"/>
    </source>
</evidence>
<dbReference type="GO" id="GO:0046872">
    <property type="term" value="F:metal ion binding"/>
    <property type="evidence" value="ECO:0007669"/>
    <property type="project" value="UniProtKB-KW"/>
</dbReference>
<dbReference type="PANTHER" id="PTHR33254">
    <property type="entry name" value="4-HYDROXY-4-METHYL-2-OXOGLUTARATE ALDOLASE 3-RELATED"/>
    <property type="match status" value="1"/>
</dbReference>
<dbReference type="Proteomes" id="UP000271868">
    <property type="component" value="Unassembled WGS sequence"/>
</dbReference>
<dbReference type="NCBIfam" id="NF006875">
    <property type="entry name" value="PRK09372.1"/>
    <property type="match status" value="1"/>
</dbReference>
<dbReference type="AlphaFoldDB" id="A0AAX1WSP9"/>
<keyword evidence="5 9" id="KW-0479">Metal-binding</keyword>
<dbReference type="GO" id="GO:0047443">
    <property type="term" value="F:4-hydroxy-4-methyl-2-oxoglutarate aldolase activity"/>
    <property type="evidence" value="ECO:0007669"/>
    <property type="project" value="UniProtKB-EC"/>
</dbReference>
<comment type="function">
    <text evidence="7 10">Catalyzes the aldol cleavage of 4-hydroxy-4-methyl-2-oxoglutarate (HMG) into 2 molecules of pyruvate. Also contains a secondary oxaloacetate (OAA) decarboxylase activity due to the common pyruvate enolate transition state formed following C-C bond cleavage in the retro-aldol and decarboxylation reactions.</text>
</comment>